<sequence length="162" mass="18073">MSKVYKTVITACDRFVPTSLRPLWNHDAGPKTIFFWAPAFKWGLVLAGLGDLNRPVETLSLPQSGLVMTSIDEFRRPIEKVSPSQSASLAATGIIWTRYCLVIKPINYALSLCNFCLGLANGIQCLRAYSYHRNKPVEQTVEVNEAVEVQNKIPDNTTDKTN</sequence>
<evidence type="ECO:0000313" key="2">
    <source>
        <dbReference type="Proteomes" id="UP001064048"/>
    </source>
</evidence>
<comment type="caution">
    <text evidence="1">The sequence shown here is derived from an EMBL/GenBank/DDBJ whole genome shotgun (WGS) entry which is preliminary data.</text>
</comment>
<reference evidence="1 2" key="1">
    <citation type="journal article" date="2022" name="Genome Biol. Evol.">
        <title>The Spruce Budworm Genome: Reconstructing the Evolutionary History of Antifreeze Proteins.</title>
        <authorList>
            <person name="Beliveau C."/>
            <person name="Gagne P."/>
            <person name="Picq S."/>
            <person name="Vernygora O."/>
            <person name="Keeling C.I."/>
            <person name="Pinkney K."/>
            <person name="Doucet D."/>
            <person name="Wen F."/>
            <person name="Johnston J.S."/>
            <person name="Maaroufi H."/>
            <person name="Boyle B."/>
            <person name="Laroche J."/>
            <person name="Dewar K."/>
            <person name="Juretic N."/>
            <person name="Blackburn G."/>
            <person name="Nisole A."/>
            <person name="Brunet B."/>
            <person name="Brandao M."/>
            <person name="Lumley L."/>
            <person name="Duan J."/>
            <person name="Quan G."/>
            <person name="Lucarotti C.J."/>
            <person name="Roe A.D."/>
            <person name="Sperling F.A.H."/>
            <person name="Levesque R.C."/>
            <person name="Cusson M."/>
        </authorList>
    </citation>
    <scope>NUCLEOTIDE SEQUENCE [LARGE SCALE GENOMIC DNA]</scope>
    <source>
        <strain evidence="1">Glfc:IPQL:Cfum</strain>
    </source>
</reference>
<accession>A0ACC0KM79</accession>
<gene>
    <name evidence="1" type="ORF">MSG28_011739</name>
</gene>
<dbReference type="Proteomes" id="UP001064048">
    <property type="component" value="Chromosome 20"/>
</dbReference>
<name>A0ACC0KM79_CHOFU</name>
<protein>
    <submittedName>
        <fullName evidence="1">Uncharacterized protein</fullName>
    </submittedName>
</protein>
<organism evidence="1 2">
    <name type="scientific">Choristoneura fumiferana</name>
    <name type="common">Spruce budworm moth</name>
    <name type="synonym">Archips fumiferana</name>
    <dbReference type="NCBI Taxonomy" id="7141"/>
    <lineage>
        <taxon>Eukaryota</taxon>
        <taxon>Metazoa</taxon>
        <taxon>Ecdysozoa</taxon>
        <taxon>Arthropoda</taxon>
        <taxon>Hexapoda</taxon>
        <taxon>Insecta</taxon>
        <taxon>Pterygota</taxon>
        <taxon>Neoptera</taxon>
        <taxon>Endopterygota</taxon>
        <taxon>Lepidoptera</taxon>
        <taxon>Glossata</taxon>
        <taxon>Ditrysia</taxon>
        <taxon>Tortricoidea</taxon>
        <taxon>Tortricidae</taxon>
        <taxon>Tortricinae</taxon>
        <taxon>Choristoneura</taxon>
    </lineage>
</organism>
<dbReference type="EMBL" id="CM046120">
    <property type="protein sequence ID" value="KAI8437410.1"/>
    <property type="molecule type" value="Genomic_DNA"/>
</dbReference>
<keyword evidence="2" id="KW-1185">Reference proteome</keyword>
<evidence type="ECO:0000313" key="1">
    <source>
        <dbReference type="EMBL" id="KAI8437410.1"/>
    </source>
</evidence>
<proteinExistence type="predicted"/>